<keyword evidence="4" id="KW-0677">Repeat</keyword>
<accession>A0A1H0MZC6</accession>
<evidence type="ECO:0000256" key="1">
    <source>
        <dbReference type="ARBA" id="ARBA00004202"/>
    </source>
</evidence>
<dbReference type="RefSeq" id="WP_056224304.1">
    <property type="nucleotide sequence ID" value="NZ_FNJN01000002.1"/>
</dbReference>
<dbReference type="GO" id="GO:0016887">
    <property type="term" value="F:ATP hydrolysis activity"/>
    <property type="evidence" value="ECO:0007669"/>
    <property type="project" value="InterPro"/>
</dbReference>
<keyword evidence="8" id="KW-0472">Membrane</keyword>
<evidence type="ECO:0000259" key="10">
    <source>
        <dbReference type="PROSITE" id="PS50893"/>
    </source>
</evidence>
<evidence type="ECO:0000313" key="11">
    <source>
        <dbReference type="EMBL" id="SDO85829.1"/>
    </source>
</evidence>
<dbReference type="Proteomes" id="UP000186456">
    <property type="component" value="Unassembled WGS sequence"/>
</dbReference>
<keyword evidence="5" id="KW-0547">Nucleotide-binding</keyword>
<feature type="region of interest" description="Disordered" evidence="9">
    <location>
        <begin position="513"/>
        <end position="535"/>
    </location>
</feature>
<feature type="domain" description="ABC transporter" evidence="10">
    <location>
        <begin position="269"/>
        <end position="512"/>
    </location>
</feature>
<dbReference type="InterPro" id="IPR027417">
    <property type="entry name" value="P-loop_NTPase"/>
</dbReference>
<dbReference type="InterPro" id="IPR003439">
    <property type="entry name" value="ABC_transporter-like_ATP-bd"/>
</dbReference>
<evidence type="ECO:0000256" key="2">
    <source>
        <dbReference type="ARBA" id="ARBA00022448"/>
    </source>
</evidence>
<dbReference type="PROSITE" id="PS50893">
    <property type="entry name" value="ABC_TRANSPORTER_2"/>
    <property type="match status" value="2"/>
</dbReference>
<gene>
    <name evidence="11" type="ORF">SAMN04487788_1256</name>
</gene>
<reference evidence="11 12" key="1">
    <citation type="submission" date="2016-10" db="EMBL/GenBank/DDBJ databases">
        <authorList>
            <person name="de Groot N.N."/>
        </authorList>
    </citation>
    <scope>NUCLEOTIDE SEQUENCE [LARGE SCALE GENOMIC DNA]</scope>
    <source>
        <strain evidence="11 12">StLB037</strain>
    </source>
</reference>
<evidence type="ECO:0000256" key="5">
    <source>
        <dbReference type="ARBA" id="ARBA00022741"/>
    </source>
</evidence>
<dbReference type="PANTHER" id="PTHR43790">
    <property type="entry name" value="CARBOHYDRATE TRANSPORT ATP-BINDING PROTEIN MG119-RELATED"/>
    <property type="match status" value="1"/>
</dbReference>
<dbReference type="AlphaFoldDB" id="A0A1H0MZC6"/>
<dbReference type="EMBL" id="FNJN01000002">
    <property type="protein sequence ID" value="SDO85829.1"/>
    <property type="molecule type" value="Genomic_DNA"/>
</dbReference>
<dbReference type="GO" id="GO:0005886">
    <property type="term" value="C:plasma membrane"/>
    <property type="evidence" value="ECO:0007669"/>
    <property type="project" value="UniProtKB-SubCell"/>
</dbReference>
<dbReference type="SMART" id="SM00382">
    <property type="entry name" value="AAA"/>
    <property type="match status" value="2"/>
</dbReference>
<dbReference type="Pfam" id="PF00005">
    <property type="entry name" value="ABC_tran"/>
    <property type="match status" value="2"/>
</dbReference>
<dbReference type="FunFam" id="3.40.50.300:FF:000127">
    <property type="entry name" value="Ribose import ATP-binding protein RbsA"/>
    <property type="match status" value="1"/>
</dbReference>
<dbReference type="InterPro" id="IPR003593">
    <property type="entry name" value="AAA+_ATPase"/>
</dbReference>
<dbReference type="PANTHER" id="PTHR43790:SF9">
    <property type="entry name" value="GALACTOFURANOSE TRANSPORTER ATP-BINDING PROTEIN YTFR"/>
    <property type="match status" value="1"/>
</dbReference>
<protein>
    <submittedName>
        <fullName evidence="11">Monosaccharide ABC transporter ATP-binding protein, CUT2 family</fullName>
    </submittedName>
</protein>
<evidence type="ECO:0000256" key="4">
    <source>
        <dbReference type="ARBA" id="ARBA00022737"/>
    </source>
</evidence>
<keyword evidence="3" id="KW-1003">Cell membrane</keyword>
<dbReference type="Gene3D" id="3.40.50.300">
    <property type="entry name" value="P-loop containing nucleotide triphosphate hydrolases"/>
    <property type="match status" value="2"/>
</dbReference>
<feature type="domain" description="ABC transporter" evidence="10">
    <location>
        <begin position="17"/>
        <end position="252"/>
    </location>
</feature>
<keyword evidence="7" id="KW-1278">Translocase</keyword>
<dbReference type="CDD" id="cd03216">
    <property type="entry name" value="ABC_Carb_Monos_I"/>
    <property type="match status" value="1"/>
</dbReference>
<keyword evidence="6 11" id="KW-0067">ATP-binding</keyword>
<dbReference type="InterPro" id="IPR050107">
    <property type="entry name" value="ABC_carbohydrate_import_ATPase"/>
</dbReference>
<evidence type="ECO:0000313" key="12">
    <source>
        <dbReference type="Proteomes" id="UP000186456"/>
    </source>
</evidence>
<dbReference type="GO" id="GO:0005524">
    <property type="term" value="F:ATP binding"/>
    <property type="evidence" value="ECO:0007669"/>
    <property type="project" value="UniProtKB-KW"/>
</dbReference>
<proteinExistence type="predicted"/>
<dbReference type="CDD" id="cd03215">
    <property type="entry name" value="ABC_Carb_Monos_II"/>
    <property type="match status" value="1"/>
</dbReference>
<dbReference type="PROSITE" id="PS00211">
    <property type="entry name" value="ABC_TRANSPORTER_1"/>
    <property type="match status" value="1"/>
</dbReference>
<dbReference type="InterPro" id="IPR017871">
    <property type="entry name" value="ABC_transporter-like_CS"/>
</dbReference>
<keyword evidence="2" id="KW-0813">Transport</keyword>
<evidence type="ECO:0000256" key="8">
    <source>
        <dbReference type="ARBA" id="ARBA00023136"/>
    </source>
</evidence>
<evidence type="ECO:0000256" key="9">
    <source>
        <dbReference type="SAM" id="MobiDB-lite"/>
    </source>
</evidence>
<dbReference type="SUPFAM" id="SSF52540">
    <property type="entry name" value="P-loop containing nucleoside triphosphate hydrolases"/>
    <property type="match status" value="2"/>
</dbReference>
<sequence>MTSERAAATTSERAAVVEMRGISIQFPGVKALDGVDFTLYAGEVHSLMGENGAGKSTLIKALTGVYGIDDGVIRVEGTERQFRATADAQAAGIATVYQEVNLCQNLTVGENVMLGNEIRRAGMVDWKATHAAAATYLAELGVHIDTRSILASHSIAVQQLVAISRAMVVDTKVLVLDEPTSSLDRGEVEQLFGVVRDLRDRGVAILFVSHFLDQIYEISDRLTVLRNGTLVGEYPVAELGREQLVAKMIGRELGELDAISASAERPIDRTGTPVLRTLSLGRKNALEPVDLDVYPGEVVGLAGLLGSGRTELARLIAGADRPDDGTVQVSGSGARTGSPRHALDRGIAFSSEDRRAEGIVGDLTVAENIVLGIQARRGALRKISAAEKQAVVEEYITALGVRPADPNALIRNLSGGNQQKVLLARWLATAPELLILDEPTRGIDVGAKADIQRKVAELAEKGLAVIFISSELEEVLRLAQRVAVLRDRRKIGELATRDVDLDALVAYIAEGQPESAAAASHTAPETLSSDREKIA</sequence>
<evidence type="ECO:0000256" key="3">
    <source>
        <dbReference type="ARBA" id="ARBA00022475"/>
    </source>
</evidence>
<evidence type="ECO:0000256" key="6">
    <source>
        <dbReference type="ARBA" id="ARBA00022840"/>
    </source>
</evidence>
<organism evidence="11 12">
    <name type="scientific">Microbacterium testaceum (strain StLB037)</name>
    <dbReference type="NCBI Taxonomy" id="979556"/>
    <lineage>
        <taxon>Bacteria</taxon>
        <taxon>Bacillati</taxon>
        <taxon>Actinomycetota</taxon>
        <taxon>Actinomycetes</taxon>
        <taxon>Micrococcales</taxon>
        <taxon>Microbacteriaceae</taxon>
        <taxon>Microbacterium</taxon>
    </lineage>
</organism>
<name>A0A1H0MZC6_MICTS</name>
<evidence type="ECO:0000256" key="7">
    <source>
        <dbReference type="ARBA" id="ARBA00022967"/>
    </source>
</evidence>
<comment type="subcellular location">
    <subcellularLocation>
        <location evidence="1">Cell membrane</location>
        <topology evidence="1">Peripheral membrane protein</topology>
    </subcellularLocation>
</comment>